<dbReference type="EMBL" id="CP006841">
    <property type="protein sequence ID" value="ALA68311.1"/>
    <property type="molecule type" value="Genomic_DNA"/>
</dbReference>
<keyword evidence="1" id="KW-0472">Membrane</keyword>
<gene>
    <name evidence="2" type="ORF">CLAC_12225</name>
</gene>
<name>A0A0K2H3N9_9CORY</name>
<protein>
    <submittedName>
        <fullName evidence="2">Membrane protein</fullName>
    </submittedName>
</protein>
<feature type="transmembrane region" description="Helical" evidence="1">
    <location>
        <begin position="34"/>
        <end position="58"/>
    </location>
</feature>
<dbReference type="RefSeq" id="WP_053413109.1">
    <property type="nucleotide sequence ID" value="NZ_CP006841.1"/>
</dbReference>
<accession>A0A0K2H3N9</accession>
<dbReference type="STRING" id="1408189.CLAC_12225"/>
<reference evidence="2 3" key="1">
    <citation type="submission" date="2013-10" db="EMBL/GenBank/DDBJ databases">
        <title>Complete genome sequence of Corynebacterium lactis DSM 45799(T), isolated from raw cow milk.</title>
        <authorList>
            <person name="Ruckert C."/>
            <person name="Albersmeier A."/>
            <person name="Lipski A."/>
            <person name="Kalinowski J."/>
        </authorList>
    </citation>
    <scope>NUCLEOTIDE SEQUENCE [LARGE SCALE GENOMIC DNA]</scope>
    <source>
        <strain evidence="2 3">RW2-5</strain>
    </source>
</reference>
<dbReference type="PATRIC" id="fig|1408189.4.peg.2462"/>
<sequence>MDTWVIVTIVSVSVGFLLFGTAFVGFMRKWRAGIVWALCLGAFLFATVIPVIVALGYASSAPA</sequence>
<feature type="transmembrane region" description="Helical" evidence="1">
    <location>
        <begin position="6"/>
        <end position="27"/>
    </location>
</feature>
<dbReference type="KEGG" id="clw:CLAC_12225"/>
<evidence type="ECO:0000313" key="2">
    <source>
        <dbReference type="EMBL" id="ALA68311.1"/>
    </source>
</evidence>
<keyword evidence="1" id="KW-0812">Transmembrane</keyword>
<dbReference type="Proteomes" id="UP000058446">
    <property type="component" value="Chromosome"/>
</dbReference>
<evidence type="ECO:0000313" key="3">
    <source>
        <dbReference type="Proteomes" id="UP000058446"/>
    </source>
</evidence>
<evidence type="ECO:0000256" key="1">
    <source>
        <dbReference type="SAM" id="Phobius"/>
    </source>
</evidence>
<organism evidence="2 3">
    <name type="scientific">Corynebacterium lactis RW2-5</name>
    <dbReference type="NCBI Taxonomy" id="1408189"/>
    <lineage>
        <taxon>Bacteria</taxon>
        <taxon>Bacillati</taxon>
        <taxon>Actinomycetota</taxon>
        <taxon>Actinomycetes</taxon>
        <taxon>Mycobacteriales</taxon>
        <taxon>Corynebacteriaceae</taxon>
        <taxon>Corynebacterium</taxon>
    </lineage>
</organism>
<keyword evidence="1" id="KW-1133">Transmembrane helix</keyword>
<keyword evidence="3" id="KW-1185">Reference proteome</keyword>
<proteinExistence type="predicted"/>
<dbReference type="OrthoDB" id="4425298at2"/>
<dbReference type="AlphaFoldDB" id="A0A0K2H3N9"/>